<evidence type="ECO:0000259" key="2">
    <source>
        <dbReference type="Pfam" id="PF19808"/>
    </source>
</evidence>
<feature type="region of interest" description="Disordered" evidence="1">
    <location>
        <begin position="1"/>
        <end position="23"/>
    </location>
</feature>
<evidence type="ECO:0000256" key="1">
    <source>
        <dbReference type="SAM" id="MobiDB-lite"/>
    </source>
</evidence>
<feature type="compositionally biased region" description="Polar residues" evidence="1">
    <location>
        <begin position="109"/>
        <end position="123"/>
    </location>
</feature>
<gene>
    <name evidence="3" type="ORF">I6E12_01230</name>
</gene>
<feature type="compositionally biased region" description="Basic residues" evidence="1">
    <location>
        <begin position="12"/>
        <end position="21"/>
    </location>
</feature>
<accession>A0ABS9CCK8</accession>
<dbReference type="Pfam" id="PF19808">
    <property type="entry name" value="DUF6291"/>
    <property type="match status" value="1"/>
</dbReference>
<comment type="caution">
    <text evidence="3">The sequence shown here is derived from an EMBL/GenBank/DDBJ whole genome shotgun (WGS) entry which is preliminary data.</text>
</comment>
<feature type="compositionally biased region" description="Basic and acidic residues" evidence="1">
    <location>
        <begin position="1"/>
        <end position="11"/>
    </location>
</feature>
<dbReference type="InterPro" id="IPR046258">
    <property type="entry name" value="DUF6291"/>
</dbReference>
<name>A0ABS9CCK8_9BACT</name>
<reference evidence="3 4" key="1">
    <citation type="submission" date="2020-12" db="EMBL/GenBank/DDBJ databases">
        <title>Whole genome sequences of gut porcine anaerobes.</title>
        <authorList>
            <person name="Kubasova T."/>
            <person name="Jahodarova E."/>
            <person name="Rychlik I."/>
        </authorList>
    </citation>
    <scope>NUCLEOTIDE SEQUENCE [LARGE SCALE GENOMIC DNA]</scope>
    <source>
        <strain evidence="3 4">An925</strain>
    </source>
</reference>
<proteinExistence type="predicted"/>
<protein>
    <recommendedName>
        <fullName evidence="2">DUF6291 domain-containing protein</fullName>
    </recommendedName>
</protein>
<organism evidence="3 4">
    <name type="scientific">Xylanibacter brevis</name>
    <dbReference type="NCBI Taxonomy" id="83231"/>
    <lineage>
        <taxon>Bacteria</taxon>
        <taxon>Pseudomonadati</taxon>
        <taxon>Bacteroidota</taxon>
        <taxon>Bacteroidia</taxon>
        <taxon>Bacteroidales</taxon>
        <taxon>Prevotellaceae</taxon>
        <taxon>Xylanibacter</taxon>
    </lineage>
</organism>
<sequence>MVKDNKKDNKKENRKKNRKEKAMKTEANTILLFTEHRAAIDYLSDEDAGKLIKALFAYVDENKLPDFNGPMMSLFTVIRTQIDRSHEAYKAKCEKNSANAKKRFATHSASATVSSGIPSQANVNERIPPHTDASLPNPNRNPKPKPDIDDGANTHIINEDVVVEGEVYPFDEIWNIYGKFVGDVEALRKRWDELSADEKRNIFNYVPLYVQSRPEKKYRKDFANFLTCRTWETAPINQLNTSNGSNTQYGTSSNGTRRAVALQNTKQLVSKFLTGEEDPVVSFSESEG</sequence>
<feature type="region of interest" description="Disordered" evidence="1">
    <location>
        <begin position="109"/>
        <end position="152"/>
    </location>
</feature>
<dbReference type="EMBL" id="JADYTN010000002">
    <property type="protein sequence ID" value="MCF2562741.1"/>
    <property type="molecule type" value="Genomic_DNA"/>
</dbReference>
<evidence type="ECO:0000313" key="4">
    <source>
        <dbReference type="Proteomes" id="UP001200470"/>
    </source>
</evidence>
<evidence type="ECO:0000313" key="3">
    <source>
        <dbReference type="EMBL" id="MCF2562741.1"/>
    </source>
</evidence>
<dbReference type="RefSeq" id="WP_301637323.1">
    <property type="nucleotide sequence ID" value="NZ_JADYTN010000002.1"/>
</dbReference>
<keyword evidence="4" id="KW-1185">Reference proteome</keyword>
<dbReference type="Proteomes" id="UP001200470">
    <property type="component" value="Unassembled WGS sequence"/>
</dbReference>
<feature type="domain" description="DUF6291" evidence="2">
    <location>
        <begin position="30"/>
        <end position="105"/>
    </location>
</feature>